<dbReference type="InterPro" id="IPR023271">
    <property type="entry name" value="Aquaporin-like"/>
</dbReference>
<proteinExistence type="predicted"/>
<evidence type="ECO:0000256" key="3">
    <source>
        <dbReference type="ARBA" id="ARBA00022989"/>
    </source>
</evidence>
<keyword evidence="4 6" id="KW-0472">Membrane</keyword>
<evidence type="ECO:0000256" key="1">
    <source>
        <dbReference type="ARBA" id="ARBA00004141"/>
    </source>
</evidence>
<evidence type="ECO:0000313" key="7">
    <source>
        <dbReference type="EMBL" id="MFC5381070.1"/>
    </source>
</evidence>
<dbReference type="InterPro" id="IPR000292">
    <property type="entry name" value="For/NO2_transpt"/>
</dbReference>
<organism evidence="7 8">
    <name type="scientific">Aquipuribacter nitratireducens</name>
    <dbReference type="NCBI Taxonomy" id="650104"/>
    <lineage>
        <taxon>Bacteria</taxon>
        <taxon>Bacillati</taxon>
        <taxon>Actinomycetota</taxon>
        <taxon>Actinomycetes</taxon>
        <taxon>Micrococcales</taxon>
        <taxon>Intrasporangiaceae</taxon>
        <taxon>Aquipuribacter</taxon>
    </lineage>
</organism>
<feature type="region of interest" description="Disordered" evidence="5">
    <location>
        <begin position="1"/>
        <end position="29"/>
    </location>
</feature>
<reference evidence="8" key="1">
    <citation type="journal article" date="2019" name="Int. J. Syst. Evol. Microbiol.">
        <title>The Global Catalogue of Microorganisms (GCM) 10K type strain sequencing project: providing services to taxonomists for standard genome sequencing and annotation.</title>
        <authorList>
            <consortium name="The Broad Institute Genomics Platform"/>
            <consortium name="The Broad Institute Genome Sequencing Center for Infectious Disease"/>
            <person name="Wu L."/>
            <person name="Ma J."/>
        </authorList>
    </citation>
    <scope>NUCLEOTIDE SEQUENCE [LARGE SCALE GENOMIC DNA]</scope>
    <source>
        <strain evidence="8">CCUG 43114</strain>
    </source>
</reference>
<sequence length="293" mass="31140">MATDESDDRPRVEGSERPAEREDDAATTEEKDVALDRVILEGRPRLHRSSADLLATGVVAGLEIGMGVLALLVVEEATGSRLLGALAFSVGFIALRLGNSELFTEGFHTPVMVVLAREATTWQLLRLWAGTLVGNLAGGWVVAWLVAVALPDLHELAGETAREFTQAPLDLRTFALAVLAGAAITLLTRMQNGTEDDVARIVAAVAVALVIVGPGLHHSILDSLLVFVALHAGEAGAGYADWLPWFGFAVLGNLVGGLLLTTLLRVVRSQERLLQWRHAGTGGPRARGSRTGR</sequence>
<feature type="transmembrane region" description="Helical" evidence="6">
    <location>
        <begin position="53"/>
        <end position="74"/>
    </location>
</feature>
<gene>
    <name evidence="7" type="ORF">ACFPJ6_09720</name>
</gene>
<feature type="compositionally biased region" description="Basic and acidic residues" evidence="5">
    <location>
        <begin position="8"/>
        <end position="20"/>
    </location>
</feature>
<keyword evidence="8" id="KW-1185">Reference proteome</keyword>
<dbReference type="RefSeq" id="WP_340271678.1">
    <property type="nucleotide sequence ID" value="NZ_JBBEOG010000014.1"/>
</dbReference>
<protein>
    <submittedName>
        <fullName evidence="7">Formate/nitrite transporter family protein</fullName>
    </submittedName>
</protein>
<dbReference type="EMBL" id="JBHSLD010000007">
    <property type="protein sequence ID" value="MFC5381070.1"/>
    <property type="molecule type" value="Genomic_DNA"/>
</dbReference>
<feature type="transmembrane region" description="Helical" evidence="6">
    <location>
        <begin position="127"/>
        <end position="151"/>
    </location>
</feature>
<evidence type="ECO:0000256" key="2">
    <source>
        <dbReference type="ARBA" id="ARBA00022692"/>
    </source>
</evidence>
<evidence type="ECO:0000313" key="8">
    <source>
        <dbReference type="Proteomes" id="UP001596122"/>
    </source>
</evidence>
<keyword evidence="2 6" id="KW-0812">Transmembrane</keyword>
<dbReference type="Pfam" id="PF01226">
    <property type="entry name" value="Form_Nir_trans"/>
    <property type="match status" value="1"/>
</dbReference>
<dbReference type="Proteomes" id="UP001596122">
    <property type="component" value="Unassembled WGS sequence"/>
</dbReference>
<dbReference type="PANTHER" id="PTHR30520:SF2">
    <property type="entry name" value="INNER MEMBRANE PROTEIN YFDC"/>
    <property type="match status" value="1"/>
</dbReference>
<feature type="transmembrane region" description="Helical" evidence="6">
    <location>
        <begin position="201"/>
        <end position="230"/>
    </location>
</feature>
<evidence type="ECO:0000256" key="5">
    <source>
        <dbReference type="SAM" id="MobiDB-lite"/>
    </source>
</evidence>
<evidence type="ECO:0000256" key="4">
    <source>
        <dbReference type="ARBA" id="ARBA00023136"/>
    </source>
</evidence>
<feature type="transmembrane region" description="Helical" evidence="6">
    <location>
        <begin position="171"/>
        <end position="189"/>
    </location>
</feature>
<dbReference type="Gene3D" id="1.20.1080.10">
    <property type="entry name" value="Glycerol uptake facilitator protein"/>
    <property type="match status" value="1"/>
</dbReference>
<name>A0ABW0GMA8_9MICO</name>
<dbReference type="PANTHER" id="PTHR30520">
    <property type="entry name" value="FORMATE TRANSPORTER-RELATED"/>
    <property type="match status" value="1"/>
</dbReference>
<comment type="subcellular location">
    <subcellularLocation>
        <location evidence="1">Membrane</location>
        <topology evidence="1">Multi-pass membrane protein</topology>
    </subcellularLocation>
</comment>
<keyword evidence="3 6" id="KW-1133">Transmembrane helix</keyword>
<comment type="caution">
    <text evidence="7">The sequence shown here is derived from an EMBL/GenBank/DDBJ whole genome shotgun (WGS) entry which is preliminary data.</text>
</comment>
<feature type="transmembrane region" description="Helical" evidence="6">
    <location>
        <begin position="242"/>
        <end position="267"/>
    </location>
</feature>
<accession>A0ABW0GMA8</accession>
<evidence type="ECO:0000256" key="6">
    <source>
        <dbReference type="SAM" id="Phobius"/>
    </source>
</evidence>